<dbReference type="Proteomes" id="UP000256645">
    <property type="component" value="Unassembled WGS sequence"/>
</dbReference>
<dbReference type="Pfam" id="PF23114">
    <property type="entry name" value="NAD-bd_HRPKS_sdrA"/>
    <property type="match status" value="1"/>
</dbReference>
<feature type="active site" description="Proton acceptor; for dehydratase activity" evidence="8">
    <location>
        <position position="1060"/>
    </location>
</feature>
<dbReference type="CDD" id="cd05195">
    <property type="entry name" value="enoyl_red"/>
    <property type="match status" value="1"/>
</dbReference>
<dbReference type="InterPro" id="IPR056501">
    <property type="entry name" value="NAD-bd_HRPKS_sdrA"/>
</dbReference>
<evidence type="ECO:0000256" key="7">
    <source>
        <dbReference type="ARBA" id="ARBA00023315"/>
    </source>
</evidence>
<dbReference type="FunFam" id="3.40.50.720:FF:000209">
    <property type="entry name" value="Polyketide synthase Pks12"/>
    <property type="match status" value="1"/>
</dbReference>
<dbReference type="InterPro" id="IPR049551">
    <property type="entry name" value="PKS_DH_C"/>
</dbReference>
<evidence type="ECO:0000256" key="8">
    <source>
        <dbReference type="PROSITE-ProRule" id="PRU01363"/>
    </source>
</evidence>
<dbReference type="InterPro" id="IPR016035">
    <property type="entry name" value="Acyl_Trfase/lysoPLipase"/>
</dbReference>
<organism evidence="13 14">
    <name type="scientific">Coleophoma cylindrospora</name>
    <dbReference type="NCBI Taxonomy" id="1849047"/>
    <lineage>
        <taxon>Eukaryota</taxon>
        <taxon>Fungi</taxon>
        <taxon>Dikarya</taxon>
        <taxon>Ascomycota</taxon>
        <taxon>Pezizomycotina</taxon>
        <taxon>Leotiomycetes</taxon>
        <taxon>Helotiales</taxon>
        <taxon>Dermateaceae</taxon>
        <taxon>Coleophoma</taxon>
    </lineage>
</organism>
<dbReference type="SMART" id="SM00826">
    <property type="entry name" value="PKS_DH"/>
    <property type="match status" value="1"/>
</dbReference>
<dbReference type="PROSITE" id="PS00606">
    <property type="entry name" value="KS3_1"/>
    <property type="match status" value="1"/>
</dbReference>
<evidence type="ECO:0000256" key="5">
    <source>
        <dbReference type="ARBA" id="ARBA00023002"/>
    </source>
</evidence>
<dbReference type="GO" id="GO:0030639">
    <property type="term" value="P:polyketide biosynthetic process"/>
    <property type="evidence" value="ECO:0007669"/>
    <property type="project" value="UniProtKB-ARBA"/>
</dbReference>
<sequence>MSSGNGALQMPTDTAIAIVGMSCRFPGAATSPEKLWELCSNAKSAWSEIPPDRFNKDAFYHTDGGRTGTTNARGGHFLSQDIGLFDAPFFNVSAEEAKFDLLTNGCAVNNPETAGIPLDQIAGSKTAVFSGIFTRDYSESMMRDIETLPRYSATGTGGAMLANRVSYFFDLKGPSLTVDTGCSTSLVALHLACQSIRAGESEAALVGGSNIILNPDMLITLSNMGFLSSEGRSFAFDHRANGYGRGEGAACIVIKRLNKAMSDGDYIHSIIRQTAVNSDGKTDGITQPSAVAHEHLIRRAYHEANLDPLDTDYVEAHGTGTQAGDPLELKTVASIFGSTRKNSNPIYVGSVKTNVGHLEAASGLAGIIKASLAMQKGVIPPNINFEKLNEKIVLDKYYFKVQIILFNVSVSGITNPKQIPSQPTPWPTKTGPRRASVNSLGYGGTNAHVILEDANELNRRPKGYSNGNINGFTNGTGRGVINGTVNGVTDASSNGISARDVDEVSNGTSSETTDGTFRSINGCSGTKNAPFDRKKTETGNIANKWRFFTLSAKDEDSLKDTIASMRDHLESYRNKDSLNEESFLDNLAYTLCERRSSFRWMQAFTSQSLDGLISTLGSRKPAFNTRRRAESPRIGFIFTGQGAQWHAMGRELLHAYPVFRRTLELADAFLRIQNCPWSLLEELNRDAETTKVNSATIGQPLCTAVQIGLVNLLEAWNIRPTAVTGHSSGEIASAYAAGALTLESAMLVAYHRGANAERSASLSGIKGSMIAVGLSRERAEDYIERLKTGKVVVACINSPSSVTVSGDLVAIEEIQKLLDADEVFARRLKVDAAYHSHHMLLAVDGYVDQLSGMEMATQMSPNILCVSSVTGKPVQSAQEFGPSYWEQNAVQPVLFSDALICLCQGGASEKNPQNTEAFVDILLEIGPHGALAGPVRQILQASSLKQTSVSYLSCLMRKQDAHESMMNVAASLLCKGAQVNLEEVNFPCGKGIVSVVPDLPSYPWAHEIRHWHEPRINRQQRLRQHARHDLLGILIPGQNPAASTWRHFVRLSDQPWVRDHVVDSNILYPAAGFIAMAIEAVSQKHHDLIAEGARYHLQELNLVSALAVPDTADGVELQLSLFPTSEQLLKAQKYYEFRILSVGEKDEWHEHCSGRIGLQIPSAATSWKLSDRESTMTASAFETSERLCTKTIDVKKYYEGVHRLGITYGQSFQNLVKIQQGPSCSLTTVQVRDTGALMPSHIEQRHIIHPTTLDAILQSIYPALSDNGTEHKTIMIPTYIKSLSVSQAISHAPGSQLRVNTNAERNLRNGAKASLTVIHENEADRTPVIRIEELILTSIGTSVEDMKGDSGRELCFNISFDRDISFMTSHEFSAISATSVDPAEQQIFTDLQRACFHMVERALKQLTEADISHFTGPQLAMFNWMKTQSELGQQDLLDFQASPSLKISDKEQDNLITAVETQTVNGEMCVRVGKYLVQILRKEIEPLQVMMEDGLLYKYYENALGMKRIYAHMSSILRLFAHKTPGANILEIGGGTGGCTVPALQALTSGDQKTSRFAHYTFTDVSSGFFEKAREKLVKWEDRVSYKRFDVEMDPESQDIQCGSYDLVIACNVLHATVDMEKTMSNVRKLIRSGGRLLIIEGTRDTLDISLVFGVLPGWWLGQEKERRLSPKLSLTAWDSLLKRTGFSGQQALMLDSPTELDHVYSVFLANAASDIKTKEHPQTSIVLGKEKPPEIWLAHLVSSLQAATGHGPIISSFESPAVDGKVAIFVGEMNKSFLARLGQDDFLALRKMLTTAKGVLWMTVGGSMECNSPESAMVTGLMRTLRGENAGIRLATLDLDPTRQPFTIQTTKTITKVFQSVFDPELESANVDLEYSERGDQIFIPRVLPDPQANQALQQTSGQTILDNQEFYQEDRPLCLEVSTAGLLDTMRFVDDVNYHEALPADFVEIAPKAFGLNFRDVMIAMGHLNETTMGYECSGLITRVGSNVTHLQPGDRVAAMMQGHYANYIRLLGIAVSKIPDDISFEEATSMPMVFTTAYFSLYETARLQKGETVLIHAAAGGVGQAAIMLAQLVGAEVYATVGSNEKCRLLIENYGIPEDHIFSSRSDSFTTDIRAATNGRGVDVALNCLSGSLLHATWKCMAIFGRLVEIGKRDIETNTFLDMGGFQGNVSFSAIDLTYVGRFRPAYLASILEKCMQLFSEGKIRAVKPITVFPISEIERAFRYMQAGKHTGKVVIKPNEGDVVKALAPRVKTLFRADSSYVIVGGLGGLGQSVARWMIKLGAKYLIILSRSGRRHALAASLSADAEQSGCKALILECDITKEFQVRQSLDDAAQTMPPVRGIIQGAMVLNDCVFEHMSFEQYQNAILPKVQGTWNLHNALLQNKLDFFVMLSSAVGVVGNSSQANYSAGSSFLDAFAQYRRSLGLPAISLDLGIISSVGYVAENEAVAKRLARMGHDAISEEKMLGLIQIAVTDSYQTQQSQSPSQILTGLSLREFDADWIQDTKFSIIRQSQASSIRASSNQSSQRGLKMSLQDHLNTIKSETDAVTVICDAIISKLAINLMVSEADIDPEQAISACGVDSLVAVELRNWLGGQAGAEISVVDILQCKSLVGLSASVARSSKVVAKVIGSA</sequence>
<dbReference type="SMART" id="SM00823">
    <property type="entry name" value="PKS_PP"/>
    <property type="match status" value="1"/>
</dbReference>
<dbReference type="Gene3D" id="3.40.366.10">
    <property type="entry name" value="Malonyl-Coenzyme A Acyl Carrier Protein, domain 2"/>
    <property type="match status" value="1"/>
</dbReference>
<feature type="region of interest" description="N-terminal hotdog fold" evidence="8">
    <location>
        <begin position="1028"/>
        <end position="1163"/>
    </location>
</feature>
<evidence type="ECO:0000313" key="13">
    <source>
        <dbReference type="EMBL" id="RDW85333.1"/>
    </source>
</evidence>
<feature type="region of interest" description="Disordered" evidence="9">
    <location>
        <begin position="499"/>
        <end position="531"/>
    </location>
</feature>
<feature type="domain" description="PKS/mFAS DH" evidence="12">
    <location>
        <begin position="1028"/>
        <end position="1345"/>
    </location>
</feature>
<dbReference type="InterPro" id="IPR020843">
    <property type="entry name" value="ER"/>
</dbReference>
<dbReference type="PANTHER" id="PTHR43775">
    <property type="entry name" value="FATTY ACID SYNTHASE"/>
    <property type="match status" value="1"/>
</dbReference>
<dbReference type="InterPro" id="IPR029063">
    <property type="entry name" value="SAM-dependent_MTases_sf"/>
</dbReference>
<dbReference type="InterPro" id="IPR049900">
    <property type="entry name" value="PKS_mFAS_DH"/>
</dbReference>
<dbReference type="Gene3D" id="3.40.50.720">
    <property type="entry name" value="NAD(P)-binding Rossmann-like Domain"/>
    <property type="match status" value="1"/>
</dbReference>
<dbReference type="Gene3D" id="3.30.70.3290">
    <property type="match status" value="1"/>
</dbReference>
<dbReference type="Pfam" id="PF13602">
    <property type="entry name" value="ADH_zinc_N_2"/>
    <property type="match status" value="1"/>
</dbReference>
<dbReference type="GO" id="GO:1901336">
    <property type="term" value="P:lactone biosynthetic process"/>
    <property type="evidence" value="ECO:0007669"/>
    <property type="project" value="UniProtKB-ARBA"/>
</dbReference>
<evidence type="ECO:0000259" key="11">
    <source>
        <dbReference type="PROSITE" id="PS52004"/>
    </source>
</evidence>
<dbReference type="SMART" id="SM00827">
    <property type="entry name" value="PKS_AT"/>
    <property type="match status" value="1"/>
</dbReference>
<dbReference type="InterPro" id="IPR009081">
    <property type="entry name" value="PP-bd_ACP"/>
</dbReference>
<keyword evidence="1" id="KW-0596">Phosphopantetheine</keyword>
<reference evidence="13 14" key="1">
    <citation type="journal article" date="2018" name="IMA Fungus">
        <title>IMA Genome-F 9: Draft genome sequence of Annulohypoxylon stygium, Aspergillus mulundensis, Berkeleyomyces basicola (syn. Thielaviopsis basicola), Ceratocystis smalleyi, two Cercospora beticola strains, Coleophoma cylindrospora, Fusarium fracticaudum, Phialophora cf. hyalina, and Morchella septimelata.</title>
        <authorList>
            <person name="Wingfield B.D."/>
            <person name="Bills G.F."/>
            <person name="Dong Y."/>
            <person name="Huang W."/>
            <person name="Nel W.J."/>
            <person name="Swalarsk-Parry B.S."/>
            <person name="Vaghefi N."/>
            <person name="Wilken P.M."/>
            <person name="An Z."/>
            <person name="de Beer Z.W."/>
            <person name="De Vos L."/>
            <person name="Chen L."/>
            <person name="Duong T.A."/>
            <person name="Gao Y."/>
            <person name="Hammerbacher A."/>
            <person name="Kikkert J.R."/>
            <person name="Li Y."/>
            <person name="Li H."/>
            <person name="Li K."/>
            <person name="Li Q."/>
            <person name="Liu X."/>
            <person name="Ma X."/>
            <person name="Naidoo K."/>
            <person name="Pethybridge S.J."/>
            <person name="Sun J."/>
            <person name="Steenkamp E.T."/>
            <person name="van der Nest M.A."/>
            <person name="van Wyk S."/>
            <person name="Wingfield M.J."/>
            <person name="Xiong C."/>
            <person name="Yue Q."/>
            <person name="Zhang X."/>
        </authorList>
    </citation>
    <scope>NUCLEOTIDE SEQUENCE [LARGE SCALE GENOMIC DNA]</scope>
    <source>
        <strain evidence="13 14">BP6252</strain>
    </source>
</reference>
<dbReference type="Pfam" id="PF00698">
    <property type="entry name" value="Acyl_transf_1"/>
    <property type="match status" value="1"/>
</dbReference>
<dbReference type="InterPro" id="IPR013154">
    <property type="entry name" value="ADH-like_N"/>
</dbReference>
<dbReference type="InterPro" id="IPR001227">
    <property type="entry name" value="Ac_transferase_dom_sf"/>
</dbReference>
<evidence type="ECO:0000256" key="9">
    <source>
        <dbReference type="SAM" id="MobiDB-lite"/>
    </source>
</evidence>
<dbReference type="InterPro" id="IPR050091">
    <property type="entry name" value="PKS_NRPS_Biosynth_Enz"/>
</dbReference>
<keyword evidence="6" id="KW-0511">Multifunctional enzyme</keyword>
<feature type="domain" description="Ketosynthase family 3 (KS3)" evidence="11">
    <location>
        <begin position="13"/>
        <end position="453"/>
    </location>
</feature>
<dbReference type="SMART" id="SM00829">
    <property type="entry name" value="PKS_ER"/>
    <property type="match status" value="1"/>
</dbReference>
<keyword evidence="5" id="KW-0560">Oxidoreductase</keyword>
<dbReference type="InterPro" id="IPR020807">
    <property type="entry name" value="PKS_DH"/>
</dbReference>
<dbReference type="SUPFAM" id="SSF52151">
    <property type="entry name" value="FabD/lysophospholipase-like"/>
    <property type="match status" value="1"/>
</dbReference>
<dbReference type="Pfam" id="PF08240">
    <property type="entry name" value="ADH_N"/>
    <property type="match status" value="1"/>
</dbReference>
<dbReference type="PROSITE" id="PS52019">
    <property type="entry name" value="PKS_MFAS_DH"/>
    <property type="match status" value="1"/>
</dbReference>
<dbReference type="SMART" id="SM00825">
    <property type="entry name" value="PKS_KS"/>
    <property type="match status" value="1"/>
</dbReference>
<dbReference type="Gene3D" id="1.10.1200.10">
    <property type="entry name" value="ACP-like"/>
    <property type="match status" value="1"/>
</dbReference>
<dbReference type="PROSITE" id="PS50075">
    <property type="entry name" value="CARRIER"/>
    <property type="match status" value="1"/>
</dbReference>
<dbReference type="CDD" id="cd00833">
    <property type="entry name" value="PKS"/>
    <property type="match status" value="1"/>
</dbReference>
<dbReference type="SUPFAM" id="SSF55048">
    <property type="entry name" value="Probable ACP-binding domain of malonyl-CoA ACP transacylase"/>
    <property type="match status" value="1"/>
</dbReference>
<feature type="domain" description="Carrier" evidence="10">
    <location>
        <begin position="2545"/>
        <end position="2626"/>
    </location>
</feature>
<dbReference type="Pfam" id="PF00109">
    <property type="entry name" value="ketoacyl-synt"/>
    <property type="match status" value="1"/>
</dbReference>
<dbReference type="InterPro" id="IPR014030">
    <property type="entry name" value="Ketoacyl_synth_N"/>
</dbReference>
<dbReference type="InterPro" id="IPR057326">
    <property type="entry name" value="KR_dom"/>
</dbReference>
<evidence type="ECO:0000256" key="4">
    <source>
        <dbReference type="ARBA" id="ARBA00022857"/>
    </source>
</evidence>
<dbReference type="OrthoDB" id="329835at2759"/>
<evidence type="ECO:0000313" key="14">
    <source>
        <dbReference type="Proteomes" id="UP000256645"/>
    </source>
</evidence>
<dbReference type="Pfam" id="PF14765">
    <property type="entry name" value="PS-DH"/>
    <property type="match status" value="1"/>
</dbReference>
<gene>
    <name evidence="13" type="ORF">BP6252_02923</name>
</gene>
<dbReference type="Pfam" id="PF21089">
    <property type="entry name" value="PKS_DH_N"/>
    <property type="match status" value="1"/>
</dbReference>
<dbReference type="InterPro" id="IPR042104">
    <property type="entry name" value="PKS_dehydratase_sf"/>
</dbReference>
<dbReference type="Gene3D" id="3.40.47.10">
    <property type="match status" value="1"/>
</dbReference>
<evidence type="ECO:0000259" key="12">
    <source>
        <dbReference type="PROSITE" id="PS52019"/>
    </source>
</evidence>
<feature type="region of interest" description="C-terminal hotdog fold" evidence="8">
    <location>
        <begin position="1189"/>
        <end position="1345"/>
    </location>
</feature>
<dbReference type="GO" id="GO:0004312">
    <property type="term" value="F:fatty acid synthase activity"/>
    <property type="evidence" value="ECO:0007669"/>
    <property type="project" value="TreeGrafter"/>
</dbReference>
<evidence type="ECO:0000256" key="2">
    <source>
        <dbReference type="ARBA" id="ARBA00022553"/>
    </source>
</evidence>
<dbReference type="InterPro" id="IPR011032">
    <property type="entry name" value="GroES-like_sf"/>
</dbReference>
<keyword evidence="4" id="KW-0521">NADP</keyword>
<dbReference type="Pfam" id="PF08659">
    <property type="entry name" value="KR"/>
    <property type="match status" value="1"/>
</dbReference>
<name>A0A3D8SGD5_9HELO</name>
<dbReference type="GO" id="GO:0016491">
    <property type="term" value="F:oxidoreductase activity"/>
    <property type="evidence" value="ECO:0007669"/>
    <property type="project" value="UniProtKB-KW"/>
</dbReference>
<dbReference type="PROSITE" id="PS52004">
    <property type="entry name" value="KS3_2"/>
    <property type="match status" value="1"/>
</dbReference>
<dbReference type="SUPFAM" id="SSF47336">
    <property type="entry name" value="ACP-like"/>
    <property type="match status" value="1"/>
</dbReference>
<dbReference type="SUPFAM" id="SSF50129">
    <property type="entry name" value="GroES-like"/>
    <property type="match status" value="1"/>
</dbReference>
<dbReference type="EMBL" id="PDLM01000002">
    <property type="protein sequence ID" value="RDW85333.1"/>
    <property type="molecule type" value="Genomic_DNA"/>
</dbReference>
<dbReference type="Pfam" id="PF16197">
    <property type="entry name" value="KAsynt_C_assoc"/>
    <property type="match status" value="1"/>
</dbReference>
<feature type="active site" description="Proton donor; for dehydratase activity" evidence="8">
    <location>
        <position position="1254"/>
    </location>
</feature>
<dbReference type="GO" id="GO:0006633">
    <property type="term" value="P:fatty acid biosynthetic process"/>
    <property type="evidence" value="ECO:0007669"/>
    <property type="project" value="InterPro"/>
</dbReference>
<dbReference type="InterPro" id="IPR018201">
    <property type="entry name" value="Ketoacyl_synth_AS"/>
</dbReference>
<keyword evidence="2" id="KW-0597">Phosphoprotein</keyword>
<dbReference type="Pfam" id="PF08242">
    <property type="entry name" value="Methyltransf_12"/>
    <property type="match status" value="1"/>
</dbReference>
<dbReference type="InterPro" id="IPR006162">
    <property type="entry name" value="Ppantetheine_attach_site"/>
</dbReference>
<dbReference type="InterPro" id="IPR020841">
    <property type="entry name" value="PKS_Beta-ketoAc_synthase_dom"/>
</dbReference>
<dbReference type="STRING" id="1849047.A0A3D8SGD5"/>
<dbReference type="InterPro" id="IPR016036">
    <property type="entry name" value="Malonyl_transacylase_ACP-bd"/>
</dbReference>
<dbReference type="PANTHER" id="PTHR43775:SF29">
    <property type="entry name" value="ASPERFURANONE POLYKETIDE SYNTHASE AFOG-RELATED"/>
    <property type="match status" value="1"/>
</dbReference>
<dbReference type="InterPro" id="IPR013968">
    <property type="entry name" value="PKS_KR"/>
</dbReference>
<dbReference type="InterPro" id="IPR049552">
    <property type="entry name" value="PKS_DH_N"/>
</dbReference>
<dbReference type="SMART" id="SM00822">
    <property type="entry name" value="PKS_KR"/>
    <property type="match status" value="1"/>
</dbReference>
<dbReference type="Gene3D" id="3.40.50.150">
    <property type="entry name" value="Vaccinia Virus protein VP39"/>
    <property type="match status" value="1"/>
</dbReference>
<dbReference type="InterPro" id="IPR014043">
    <property type="entry name" value="Acyl_transferase_dom"/>
</dbReference>
<dbReference type="SUPFAM" id="SSF53335">
    <property type="entry name" value="S-adenosyl-L-methionine-dependent methyltransferases"/>
    <property type="match status" value="1"/>
</dbReference>
<dbReference type="Gene3D" id="3.10.129.110">
    <property type="entry name" value="Polyketide synthase dehydratase"/>
    <property type="match status" value="1"/>
</dbReference>
<dbReference type="Gene3D" id="3.90.180.10">
    <property type="entry name" value="Medium-chain alcohol dehydrogenases, catalytic domain"/>
    <property type="match status" value="1"/>
</dbReference>
<dbReference type="GO" id="GO:0031177">
    <property type="term" value="F:phosphopantetheine binding"/>
    <property type="evidence" value="ECO:0007669"/>
    <property type="project" value="InterPro"/>
</dbReference>
<dbReference type="InterPro" id="IPR016039">
    <property type="entry name" value="Thiolase-like"/>
</dbReference>
<feature type="compositionally biased region" description="Polar residues" evidence="9">
    <location>
        <begin position="505"/>
        <end position="527"/>
    </location>
</feature>
<keyword evidence="7" id="KW-0012">Acyltransferase</keyword>
<dbReference type="InterPro" id="IPR036736">
    <property type="entry name" value="ACP-like_sf"/>
</dbReference>
<proteinExistence type="predicted"/>
<dbReference type="SUPFAM" id="SSF51735">
    <property type="entry name" value="NAD(P)-binding Rossmann-fold domains"/>
    <property type="match status" value="2"/>
</dbReference>
<keyword evidence="3" id="KW-0808">Transferase</keyword>
<dbReference type="Pfam" id="PF02801">
    <property type="entry name" value="Ketoacyl-synt_C"/>
    <property type="match status" value="1"/>
</dbReference>
<dbReference type="GO" id="GO:0004315">
    <property type="term" value="F:3-oxoacyl-[acyl-carrier-protein] synthase activity"/>
    <property type="evidence" value="ECO:0007669"/>
    <property type="project" value="InterPro"/>
</dbReference>
<dbReference type="SUPFAM" id="SSF53901">
    <property type="entry name" value="Thiolase-like"/>
    <property type="match status" value="1"/>
</dbReference>
<dbReference type="Pfam" id="PF23297">
    <property type="entry name" value="ACP_SdgA_C"/>
    <property type="match status" value="1"/>
</dbReference>
<protein>
    <submittedName>
        <fullName evidence="13">Reducing type I polyketide synthase</fullName>
    </submittedName>
</protein>
<dbReference type="InterPro" id="IPR013217">
    <property type="entry name" value="Methyltransf_12"/>
</dbReference>
<comment type="caution">
    <text evidence="13">The sequence shown here is derived from an EMBL/GenBank/DDBJ whole genome shotgun (WGS) entry which is preliminary data.</text>
</comment>
<dbReference type="InterPro" id="IPR020806">
    <property type="entry name" value="PKS_PP-bd"/>
</dbReference>
<accession>A0A3D8SGD5</accession>
<keyword evidence="14" id="KW-1185">Reference proteome</keyword>
<evidence type="ECO:0000256" key="6">
    <source>
        <dbReference type="ARBA" id="ARBA00023268"/>
    </source>
</evidence>
<dbReference type="InterPro" id="IPR032821">
    <property type="entry name" value="PKS_assoc"/>
</dbReference>
<dbReference type="InterPro" id="IPR014031">
    <property type="entry name" value="Ketoacyl_synth_C"/>
</dbReference>
<evidence type="ECO:0000259" key="10">
    <source>
        <dbReference type="PROSITE" id="PS50075"/>
    </source>
</evidence>
<evidence type="ECO:0000256" key="1">
    <source>
        <dbReference type="ARBA" id="ARBA00022450"/>
    </source>
</evidence>
<dbReference type="PROSITE" id="PS00012">
    <property type="entry name" value="PHOSPHOPANTETHEINE"/>
    <property type="match status" value="1"/>
</dbReference>
<dbReference type="CDD" id="cd02440">
    <property type="entry name" value="AdoMet_MTases"/>
    <property type="match status" value="1"/>
</dbReference>
<dbReference type="InterPro" id="IPR036291">
    <property type="entry name" value="NAD(P)-bd_dom_sf"/>
</dbReference>
<evidence type="ECO:0000256" key="3">
    <source>
        <dbReference type="ARBA" id="ARBA00022679"/>
    </source>
</evidence>